<keyword evidence="3" id="KW-0539">Nucleus</keyword>
<dbReference type="GO" id="GO:0003677">
    <property type="term" value="F:DNA binding"/>
    <property type="evidence" value="ECO:0007669"/>
    <property type="project" value="UniProtKB-KW"/>
</dbReference>
<evidence type="ECO:0000259" key="6">
    <source>
        <dbReference type="PROSITE" id="PS50888"/>
    </source>
</evidence>
<dbReference type="FunFam" id="4.10.280.10:FF:000019">
    <property type="entry name" value="Myc proto-oncogene protein"/>
    <property type="match status" value="1"/>
</dbReference>
<evidence type="ECO:0000256" key="3">
    <source>
        <dbReference type="ARBA" id="ARBA00023242"/>
    </source>
</evidence>
<dbReference type="WBParaSite" id="Csp11.Scaffold519.g2802.t2">
    <property type="protein sequence ID" value="Csp11.Scaffold519.g2802.t2"/>
    <property type="gene ID" value="Csp11.Scaffold519.g2802"/>
</dbReference>
<evidence type="ECO:0000256" key="1">
    <source>
        <dbReference type="ARBA" id="ARBA00007628"/>
    </source>
</evidence>
<dbReference type="GO" id="GO:0090575">
    <property type="term" value="C:RNA polymerase II transcription regulator complex"/>
    <property type="evidence" value="ECO:0007669"/>
    <property type="project" value="TreeGrafter"/>
</dbReference>
<dbReference type="PRINTS" id="PR00044">
    <property type="entry name" value="LEUZIPPRMYC"/>
</dbReference>
<dbReference type="STRING" id="1561998.A0A1I7T682"/>
<protein>
    <submittedName>
        <fullName evidence="8">BHLH domain-containing protein</fullName>
    </submittedName>
</protein>
<proteinExistence type="inferred from homology"/>
<dbReference type="InterPro" id="IPR011598">
    <property type="entry name" value="bHLH_dom"/>
</dbReference>
<dbReference type="Proteomes" id="UP000095282">
    <property type="component" value="Unplaced"/>
</dbReference>
<dbReference type="PANTHER" id="PTHR10328:SF10">
    <property type="entry name" value="MAX-LIKE PROTEIN 1"/>
    <property type="match status" value="1"/>
</dbReference>
<evidence type="ECO:0000256" key="4">
    <source>
        <dbReference type="SAM" id="Coils"/>
    </source>
</evidence>
<evidence type="ECO:0000313" key="8">
    <source>
        <dbReference type="WBParaSite" id="Csp11.Scaffold519.g2802.t2"/>
    </source>
</evidence>
<name>A0A1I7T682_9PELO</name>
<feature type="domain" description="BHLH" evidence="6">
    <location>
        <begin position="29"/>
        <end position="82"/>
    </location>
</feature>
<keyword evidence="2" id="KW-0238">DNA-binding</keyword>
<evidence type="ECO:0000256" key="5">
    <source>
        <dbReference type="SAM" id="MobiDB-lite"/>
    </source>
</evidence>
<dbReference type="PROSITE" id="PS50888">
    <property type="entry name" value="BHLH"/>
    <property type="match status" value="1"/>
</dbReference>
<dbReference type="GO" id="GO:0045944">
    <property type="term" value="P:positive regulation of transcription by RNA polymerase II"/>
    <property type="evidence" value="ECO:0007669"/>
    <property type="project" value="TreeGrafter"/>
</dbReference>
<feature type="region of interest" description="Disordered" evidence="5">
    <location>
        <begin position="1"/>
        <end position="45"/>
    </location>
</feature>
<keyword evidence="7" id="KW-1185">Reference proteome</keyword>
<dbReference type="InterPro" id="IPR002418">
    <property type="entry name" value="Tscrpt_reg_Myc"/>
</dbReference>
<feature type="compositionally biased region" description="Acidic residues" evidence="5">
    <location>
        <begin position="1"/>
        <end position="11"/>
    </location>
</feature>
<feature type="compositionally biased region" description="Basic and acidic residues" evidence="5">
    <location>
        <begin position="32"/>
        <end position="45"/>
    </location>
</feature>
<dbReference type="Pfam" id="PF00010">
    <property type="entry name" value="HLH"/>
    <property type="match status" value="1"/>
</dbReference>
<dbReference type="PANTHER" id="PTHR10328">
    <property type="entry name" value="PROTEIN MAX MYC-ASSOCIATED FACTOR X"/>
    <property type="match status" value="1"/>
</dbReference>
<dbReference type="GO" id="GO:0003700">
    <property type="term" value="F:DNA-binding transcription factor activity"/>
    <property type="evidence" value="ECO:0007669"/>
    <property type="project" value="InterPro"/>
</dbReference>
<dbReference type="Gene3D" id="4.10.280.10">
    <property type="entry name" value="Helix-loop-helix DNA-binding domain"/>
    <property type="match status" value="1"/>
</dbReference>
<evidence type="ECO:0000256" key="2">
    <source>
        <dbReference type="ARBA" id="ARBA00023125"/>
    </source>
</evidence>
<keyword evidence="4" id="KW-0175">Coiled coil</keyword>
<dbReference type="GO" id="GO:0046983">
    <property type="term" value="F:protein dimerization activity"/>
    <property type="evidence" value="ECO:0007669"/>
    <property type="project" value="InterPro"/>
</dbReference>
<dbReference type="SUPFAM" id="SSF47459">
    <property type="entry name" value="HLH, helix-loop-helix DNA-binding domain"/>
    <property type="match status" value="1"/>
</dbReference>
<organism evidence="7 8">
    <name type="scientific">Caenorhabditis tropicalis</name>
    <dbReference type="NCBI Taxonomy" id="1561998"/>
    <lineage>
        <taxon>Eukaryota</taxon>
        <taxon>Metazoa</taxon>
        <taxon>Ecdysozoa</taxon>
        <taxon>Nematoda</taxon>
        <taxon>Chromadorea</taxon>
        <taxon>Rhabditida</taxon>
        <taxon>Rhabditina</taxon>
        <taxon>Rhabditomorpha</taxon>
        <taxon>Rhabditoidea</taxon>
        <taxon>Rhabditidae</taxon>
        <taxon>Peloderinae</taxon>
        <taxon>Caenorhabditis</taxon>
    </lineage>
</organism>
<dbReference type="InterPro" id="IPR036638">
    <property type="entry name" value="HLH_DNA-bd_sf"/>
</dbReference>
<dbReference type="AlphaFoldDB" id="A0A1I7T682"/>
<reference evidence="8" key="1">
    <citation type="submission" date="2016-11" db="UniProtKB">
        <authorList>
            <consortium name="WormBaseParasite"/>
        </authorList>
    </citation>
    <scope>IDENTIFICATION</scope>
</reference>
<dbReference type="SMART" id="SM00353">
    <property type="entry name" value="HLH"/>
    <property type="match status" value="1"/>
</dbReference>
<feature type="coiled-coil region" evidence="4">
    <location>
        <begin position="86"/>
        <end position="120"/>
    </location>
</feature>
<feature type="compositionally biased region" description="Low complexity" evidence="5">
    <location>
        <begin position="12"/>
        <end position="22"/>
    </location>
</feature>
<accession>A0A1I7T682</accession>
<comment type="similarity">
    <text evidence="1">Belongs to the MAX family.</text>
</comment>
<evidence type="ECO:0000313" key="7">
    <source>
        <dbReference type="Proteomes" id="UP000095282"/>
    </source>
</evidence>
<sequence>MSDMSDIEDEPSAPSVAPGPSGQFDPKRHAREQHNALERRRRDNIKDMYTSLREVVPDTTGERVQASRAVILKKAIETIEKGQSDRTKLSAEITEQETKNAKLREEIARLKSKKEAAALLAKK</sequence>